<dbReference type="EMBL" id="VSSQ01009193">
    <property type="protein sequence ID" value="MPM40958.1"/>
    <property type="molecule type" value="Genomic_DNA"/>
</dbReference>
<accession>A0A644ZKU4</accession>
<sequence length="174" mass="20048">MQVVRVVQCVVPAVIIVAIRRIIRVSEVLRDLGAYIQLVKEDFPRFFVEARTVGVVKADILVVIQRRVALDLAERPSAAVVQQRIGCAELVVLQRLLLFLVEEFLHVFIAKVFAVENALHVELAKLFTAKRFRFIGRVKQVHGHRFHFRIEFAQFGLQESVFVFVVRFRNIQSV</sequence>
<proteinExistence type="predicted"/>
<reference evidence="1" key="1">
    <citation type="submission" date="2019-08" db="EMBL/GenBank/DDBJ databases">
        <authorList>
            <person name="Kucharzyk K."/>
            <person name="Murdoch R.W."/>
            <person name="Higgins S."/>
            <person name="Loffler F."/>
        </authorList>
    </citation>
    <scope>NUCLEOTIDE SEQUENCE</scope>
</reference>
<evidence type="ECO:0000313" key="1">
    <source>
        <dbReference type="EMBL" id="MPM40958.1"/>
    </source>
</evidence>
<name>A0A644ZKU4_9ZZZZ</name>
<gene>
    <name evidence="1" type="ORF">SDC9_87607</name>
</gene>
<comment type="caution">
    <text evidence="1">The sequence shown here is derived from an EMBL/GenBank/DDBJ whole genome shotgun (WGS) entry which is preliminary data.</text>
</comment>
<protein>
    <submittedName>
        <fullName evidence="1">Uncharacterized protein</fullName>
    </submittedName>
</protein>
<organism evidence="1">
    <name type="scientific">bioreactor metagenome</name>
    <dbReference type="NCBI Taxonomy" id="1076179"/>
    <lineage>
        <taxon>unclassified sequences</taxon>
        <taxon>metagenomes</taxon>
        <taxon>ecological metagenomes</taxon>
    </lineage>
</organism>
<dbReference type="AlphaFoldDB" id="A0A644ZKU4"/>